<evidence type="ECO:0008006" key="3">
    <source>
        <dbReference type="Google" id="ProtNLM"/>
    </source>
</evidence>
<dbReference type="InterPro" id="IPR024453">
    <property type="entry name" value="Peptidase_C92"/>
</dbReference>
<evidence type="ECO:0000313" key="2">
    <source>
        <dbReference type="Proteomes" id="UP000220691"/>
    </source>
</evidence>
<dbReference type="RefSeq" id="WP_098126440.1">
    <property type="nucleotide sequence ID" value="NZ_NUAN01000071.1"/>
</dbReference>
<dbReference type="AlphaFoldDB" id="A0A9X6YMS8"/>
<dbReference type="Proteomes" id="UP000220691">
    <property type="component" value="Unassembled WGS sequence"/>
</dbReference>
<dbReference type="Gene3D" id="3.90.1720.10">
    <property type="entry name" value="endopeptidase domain like (from Nostoc punctiforme)"/>
    <property type="match status" value="1"/>
</dbReference>
<accession>A0A9X6YMS8</accession>
<evidence type="ECO:0000313" key="1">
    <source>
        <dbReference type="EMBL" id="PEN97859.1"/>
    </source>
</evidence>
<dbReference type="Pfam" id="PF05708">
    <property type="entry name" value="Peptidase_C92"/>
    <property type="match status" value="1"/>
</dbReference>
<dbReference type="InterPro" id="IPR038765">
    <property type="entry name" value="Papain-like_cys_pep_sf"/>
</dbReference>
<dbReference type="SUPFAM" id="SSF54001">
    <property type="entry name" value="Cysteine proteinases"/>
    <property type="match status" value="1"/>
</dbReference>
<sequence length="170" mass="19634">MKQGDVVFLQGKSFISKAVRFFDKGTFSHVAIAMSDTHILEADFDTRVSIVPFDKEQYNIIEVIDLELNKEERSRVVDIGTKMVGKKYDYMQIIWYMISKLLRLKGKNKLNNPNNYICSELVFVVLEEAGTLKELSLRGGTFGIDMTPNQLYDFIKYVKKFKENNSQSHS</sequence>
<dbReference type="EMBL" id="NUAN01000071">
    <property type="protein sequence ID" value="PEN97859.1"/>
    <property type="molecule type" value="Genomic_DNA"/>
</dbReference>
<protein>
    <recommendedName>
        <fullName evidence="3">Permuted papain-like amidase enzyme, YaeF/YiiX, C92 family</fullName>
    </recommendedName>
</protein>
<name>A0A9X6YMS8_BACCE</name>
<organism evidence="1 2">
    <name type="scientific">Bacillus cereus</name>
    <dbReference type="NCBI Taxonomy" id="1396"/>
    <lineage>
        <taxon>Bacteria</taxon>
        <taxon>Bacillati</taxon>
        <taxon>Bacillota</taxon>
        <taxon>Bacilli</taxon>
        <taxon>Bacillales</taxon>
        <taxon>Bacillaceae</taxon>
        <taxon>Bacillus</taxon>
        <taxon>Bacillus cereus group</taxon>
    </lineage>
</organism>
<reference evidence="1 2" key="1">
    <citation type="submission" date="2017-09" db="EMBL/GenBank/DDBJ databases">
        <title>Large-scale bioinformatics analysis of Bacillus genomes uncovers conserved roles of natural products in bacterial physiology.</title>
        <authorList>
            <consortium name="Agbiome Team Llc"/>
            <person name="Bleich R.M."/>
            <person name="Kirk G.J."/>
            <person name="Santa Maria K.C."/>
            <person name="Allen S.E."/>
            <person name="Farag S."/>
            <person name="Shank E.A."/>
            <person name="Bowers A."/>
        </authorList>
    </citation>
    <scope>NUCLEOTIDE SEQUENCE [LARGE SCALE GENOMIC DNA]</scope>
    <source>
        <strain evidence="1 2">AFS027647</strain>
    </source>
</reference>
<comment type="caution">
    <text evidence="1">The sequence shown here is derived from an EMBL/GenBank/DDBJ whole genome shotgun (WGS) entry which is preliminary data.</text>
</comment>
<gene>
    <name evidence="1" type="ORF">CN553_12545</name>
</gene>
<proteinExistence type="predicted"/>